<reference evidence="1" key="1">
    <citation type="submission" date="2025-02" db="EMBL/GenBank/DDBJ databases">
        <title>Complete genome sequences of 52 Bacillus and Priestia strains isolated from West-African fermentations and 26 reference strains from the DSMZ collection.</title>
        <authorList>
            <person name="Wiedenbein E.S."/>
            <person name="Canoy T.S."/>
            <person name="Hui Y."/>
            <person name="Parkouda C."/>
            <person name="Dawende C."/>
            <person name="Ametefe E."/>
            <person name="Jespersen L."/>
            <person name="Nielsen D.S."/>
        </authorList>
    </citation>
    <scope>NUCLEOTIDE SEQUENCE</scope>
    <source>
        <strain evidence="1">PRO56</strain>
    </source>
</reference>
<organism evidence="1 2">
    <name type="scientific">Bacillus subtilis</name>
    <dbReference type="NCBI Taxonomy" id="1423"/>
    <lineage>
        <taxon>Bacteria</taxon>
        <taxon>Bacillati</taxon>
        <taxon>Bacillota</taxon>
        <taxon>Bacilli</taxon>
        <taxon>Bacillales</taxon>
        <taxon>Bacillaceae</taxon>
        <taxon>Bacillus</taxon>
    </lineage>
</organism>
<name>A0AAX3RFP6_BACIU</name>
<dbReference type="Proteomes" id="UP001214898">
    <property type="component" value="Plasmid unnamed1"/>
</dbReference>
<sequence length="88" mass="9576">MSLKKPFLLFSVLLIALGSIFSVNVSKAFADSFSGDPNTKVTGWAFDESIDGYLPTEQIKAVDDPTRFAYCLEPGKHSPNNVDMSSSI</sequence>
<dbReference type="AlphaFoldDB" id="A0AAX3RFP6"/>
<geneLocation type="plasmid" evidence="1 2">
    <name>unnamed1</name>
</geneLocation>
<protein>
    <submittedName>
        <fullName evidence="1">Uncharacterized protein</fullName>
    </submittedName>
</protein>
<accession>A0AAX3RFP6</accession>
<proteinExistence type="predicted"/>
<gene>
    <name evidence="1" type="ORF">P5633_00220</name>
</gene>
<evidence type="ECO:0000313" key="2">
    <source>
        <dbReference type="Proteomes" id="UP001214898"/>
    </source>
</evidence>
<dbReference type="EMBL" id="CP120574">
    <property type="protein sequence ID" value="WEY82920.1"/>
    <property type="molecule type" value="Genomic_DNA"/>
</dbReference>
<keyword evidence="1" id="KW-0614">Plasmid</keyword>
<evidence type="ECO:0000313" key="1">
    <source>
        <dbReference type="EMBL" id="WEY82920.1"/>
    </source>
</evidence>